<dbReference type="EMBL" id="OZ034814">
    <property type="protein sequence ID" value="CAL1358794.1"/>
    <property type="molecule type" value="Genomic_DNA"/>
</dbReference>
<dbReference type="GO" id="GO:0060320">
    <property type="term" value="P:rejection of self pollen"/>
    <property type="evidence" value="ECO:0007669"/>
    <property type="project" value="UniProtKB-KW"/>
</dbReference>
<accession>A0AAV2CQF1</accession>
<evidence type="ECO:0000256" key="1">
    <source>
        <dbReference type="ARBA" id="ARBA00004613"/>
    </source>
</evidence>
<sequence length="135" mass="15276">MIISQPAASAVALAIMVIIMMARPAIQEEIHVTNKLSSKILIAHCKSKDDDLGTHAIPIGEDIGWQFRGKVGTHFWCDLAVQDKRLTFVSYDWGDADNYSRNWDVRDDGVYGTRVRDSLTFCAGTWRQIKFDQML</sequence>
<evidence type="ECO:0000313" key="7">
    <source>
        <dbReference type="EMBL" id="CAL1358794.1"/>
    </source>
</evidence>
<protein>
    <recommendedName>
        <fullName evidence="6">S-protein homolog</fullName>
    </recommendedName>
</protein>
<dbReference type="PANTHER" id="PTHR31232:SF155">
    <property type="entry name" value="PLANT SELF-INCOMPATIBILITY PROTEIN S1 FAMILY"/>
    <property type="match status" value="1"/>
</dbReference>
<feature type="signal peptide" evidence="6">
    <location>
        <begin position="1"/>
        <end position="27"/>
    </location>
</feature>
<keyword evidence="3 6" id="KW-0713">Self-incompatibility</keyword>
<proteinExistence type="inferred from homology"/>
<dbReference type="InterPro" id="IPR010264">
    <property type="entry name" value="Self-incomp_S1"/>
</dbReference>
<dbReference type="Pfam" id="PF05938">
    <property type="entry name" value="Self-incomp_S1"/>
    <property type="match status" value="1"/>
</dbReference>
<dbReference type="PANTHER" id="PTHR31232">
    <property type="match status" value="1"/>
</dbReference>
<evidence type="ECO:0000256" key="5">
    <source>
        <dbReference type="ARBA" id="ARBA00022729"/>
    </source>
</evidence>
<gene>
    <name evidence="7" type="ORF">LTRI10_LOCUS6320</name>
</gene>
<comment type="similarity">
    <text evidence="2 6">Belongs to the plant self-incompatibility (S1) protein family.</text>
</comment>
<dbReference type="Proteomes" id="UP001497516">
    <property type="component" value="Chromosome 10"/>
</dbReference>
<keyword evidence="4 6" id="KW-0964">Secreted</keyword>
<evidence type="ECO:0000256" key="6">
    <source>
        <dbReference type="RuleBase" id="RU367044"/>
    </source>
</evidence>
<name>A0AAV2CQF1_9ROSI</name>
<organism evidence="7 8">
    <name type="scientific">Linum trigynum</name>
    <dbReference type="NCBI Taxonomy" id="586398"/>
    <lineage>
        <taxon>Eukaryota</taxon>
        <taxon>Viridiplantae</taxon>
        <taxon>Streptophyta</taxon>
        <taxon>Embryophyta</taxon>
        <taxon>Tracheophyta</taxon>
        <taxon>Spermatophyta</taxon>
        <taxon>Magnoliopsida</taxon>
        <taxon>eudicotyledons</taxon>
        <taxon>Gunneridae</taxon>
        <taxon>Pentapetalae</taxon>
        <taxon>rosids</taxon>
        <taxon>fabids</taxon>
        <taxon>Malpighiales</taxon>
        <taxon>Linaceae</taxon>
        <taxon>Linum</taxon>
    </lineage>
</organism>
<keyword evidence="8" id="KW-1185">Reference proteome</keyword>
<evidence type="ECO:0000313" key="8">
    <source>
        <dbReference type="Proteomes" id="UP001497516"/>
    </source>
</evidence>
<dbReference type="GO" id="GO:0005576">
    <property type="term" value="C:extracellular region"/>
    <property type="evidence" value="ECO:0007669"/>
    <property type="project" value="UniProtKB-SubCell"/>
</dbReference>
<evidence type="ECO:0000256" key="2">
    <source>
        <dbReference type="ARBA" id="ARBA00005581"/>
    </source>
</evidence>
<dbReference type="AlphaFoldDB" id="A0AAV2CQF1"/>
<evidence type="ECO:0000256" key="3">
    <source>
        <dbReference type="ARBA" id="ARBA00022471"/>
    </source>
</evidence>
<evidence type="ECO:0000256" key="4">
    <source>
        <dbReference type="ARBA" id="ARBA00022525"/>
    </source>
</evidence>
<feature type="chain" id="PRO_5043111864" description="S-protein homolog" evidence="6">
    <location>
        <begin position="28"/>
        <end position="135"/>
    </location>
</feature>
<keyword evidence="5 6" id="KW-0732">Signal</keyword>
<reference evidence="7 8" key="1">
    <citation type="submission" date="2024-04" db="EMBL/GenBank/DDBJ databases">
        <authorList>
            <person name="Fracassetti M."/>
        </authorList>
    </citation>
    <scope>NUCLEOTIDE SEQUENCE [LARGE SCALE GENOMIC DNA]</scope>
</reference>
<comment type="subcellular location">
    <subcellularLocation>
        <location evidence="1 6">Secreted</location>
    </subcellularLocation>
</comment>